<evidence type="ECO:0000313" key="14">
    <source>
        <dbReference type="Proteomes" id="UP001202281"/>
    </source>
</evidence>
<dbReference type="PANTHER" id="PTHR47234">
    <property type="match status" value="1"/>
</dbReference>
<keyword evidence="5 9" id="KW-0798">TonB box</keyword>
<dbReference type="PROSITE" id="PS52016">
    <property type="entry name" value="TONB_DEPENDENT_REC_3"/>
    <property type="match status" value="1"/>
</dbReference>
<dbReference type="InterPro" id="IPR037066">
    <property type="entry name" value="Plug_dom_sf"/>
</dbReference>
<keyword evidence="7 8" id="KW-0998">Cell outer membrane</keyword>
<evidence type="ECO:0000256" key="4">
    <source>
        <dbReference type="ARBA" id="ARBA00022692"/>
    </source>
</evidence>
<dbReference type="InterPro" id="IPR000531">
    <property type="entry name" value="Beta-barrel_TonB"/>
</dbReference>
<keyword evidence="3 8" id="KW-1134">Transmembrane beta strand</keyword>
<evidence type="ECO:0000256" key="10">
    <source>
        <dbReference type="SAM" id="SignalP"/>
    </source>
</evidence>
<keyword evidence="14" id="KW-1185">Reference proteome</keyword>
<keyword evidence="10" id="KW-0732">Signal</keyword>
<evidence type="ECO:0000256" key="8">
    <source>
        <dbReference type="PROSITE-ProRule" id="PRU01360"/>
    </source>
</evidence>
<evidence type="ECO:0000256" key="7">
    <source>
        <dbReference type="ARBA" id="ARBA00023237"/>
    </source>
</evidence>
<keyword evidence="2 8" id="KW-0813">Transport</keyword>
<evidence type="ECO:0000256" key="1">
    <source>
        <dbReference type="ARBA" id="ARBA00004571"/>
    </source>
</evidence>
<accession>A0ABT0BLD8</accession>
<dbReference type="Pfam" id="PF07715">
    <property type="entry name" value="Plug"/>
    <property type="match status" value="1"/>
</dbReference>
<comment type="similarity">
    <text evidence="8 9">Belongs to the TonB-dependent receptor family.</text>
</comment>
<evidence type="ECO:0000313" key="13">
    <source>
        <dbReference type="EMBL" id="MCJ2185876.1"/>
    </source>
</evidence>
<feature type="signal peptide" evidence="10">
    <location>
        <begin position="1"/>
        <end position="25"/>
    </location>
</feature>
<evidence type="ECO:0000259" key="11">
    <source>
        <dbReference type="Pfam" id="PF00593"/>
    </source>
</evidence>
<keyword evidence="4 8" id="KW-0812">Transmembrane</keyword>
<organism evidence="13 14">
    <name type="scientific">Novosphingobium beihaiensis</name>
    <dbReference type="NCBI Taxonomy" id="2930389"/>
    <lineage>
        <taxon>Bacteria</taxon>
        <taxon>Pseudomonadati</taxon>
        <taxon>Pseudomonadota</taxon>
        <taxon>Alphaproteobacteria</taxon>
        <taxon>Sphingomonadales</taxon>
        <taxon>Sphingomonadaceae</taxon>
        <taxon>Novosphingobium</taxon>
    </lineage>
</organism>
<evidence type="ECO:0000256" key="6">
    <source>
        <dbReference type="ARBA" id="ARBA00023136"/>
    </source>
</evidence>
<dbReference type="InterPro" id="IPR012910">
    <property type="entry name" value="Plug_dom"/>
</dbReference>
<keyword evidence="6 8" id="KW-0472">Membrane</keyword>
<dbReference type="SUPFAM" id="SSF56935">
    <property type="entry name" value="Porins"/>
    <property type="match status" value="1"/>
</dbReference>
<dbReference type="RefSeq" id="WP_243917944.1">
    <property type="nucleotide sequence ID" value="NZ_JALHLG010000003.1"/>
</dbReference>
<feature type="chain" id="PRO_5045326112" evidence="10">
    <location>
        <begin position="26"/>
        <end position="914"/>
    </location>
</feature>
<feature type="domain" description="TonB-dependent receptor-like beta-barrel" evidence="11">
    <location>
        <begin position="374"/>
        <end position="878"/>
    </location>
</feature>
<evidence type="ECO:0000256" key="5">
    <source>
        <dbReference type="ARBA" id="ARBA00023077"/>
    </source>
</evidence>
<proteinExistence type="inferred from homology"/>
<comment type="subcellular location">
    <subcellularLocation>
        <location evidence="1 8">Cell outer membrane</location>
        <topology evidence="1 8">Multi-pass membrane protein</topology>
    </subcellularLocation>
</comment>
<sequence length="914" mass="97049">MNVCTWAMAAAGLAVAGTLPGKALAQSAGNAAGPGPEEQATVSDEIIVTGTLLRGEPLIGSSSISLDSTKLQETAALSSNELLATIPQVTNYFNNVPLADLAIAVNQIQISRPNLREISPETAASSATLILVDGHRIASAGVNQASIDPDLIPIGAIERVEVVTEGGSATYGADAVAGTINFITRKRFDGVKVDGHYGFADNYWQWDANATAGKDWGSGSAYVAYSYSKSDALYGRERSFIKDVNYGAEPPYVPRDLTCANPNLSVNTVIPIFGATVNSVNYAAPDFQPGTQNLCDNSQDETYIPRAERHGVLAGLTQELDSKTSIDIRAYYGQRKTQSTGDLTSSVAVTPANPYAATSLPAGLVLGPTTVGPYAAVNLANVSFNLRPLLGPDSKHSDTLIKEWGFNAELKHDLNSNWQLRTLFNWSASDSSYELTGISNSRLGAAGAATTADTAFNPFDVTNNNPALVADLIDSEIAGQAKDDLFNARAILEGKLLDLPGGDARLAIGYEYMHDSLSQRFGSDIRIGTLSAIPFSTYSRNVHSVFGELQAPLLSDGYGGSMLTVSASARYDKYSDFGDTFNPKFGATFKPAEWISLRGNWGTSFTAPTPLDQLGSSRNTIGAFPFVPFPNPADPAPPGAYTVGLQGSVSGLKPQKADTWSVGADLTPIDGLSASVSYYDVNFKDILRTPKVDADIIANYPDNVLTNSAGFSAADLLAFAAQAPGGTATVQPLIDSGTLVYELVDFRVANYGILHVKGIDFQASYNHPTSFGSVDLAVSGNRPLSRKSQVSPEASVVDELATEHPKLYLQSSLGASIGSFRAQASWNYTGGYDIVPTGTPVQDHVSSFSTVNLFFKYDVPASSAILKDLTLTLNVNNVFDQDPPVLRRNLPNEFGFANGFSFGRMFILGASKKF</sequence>
<gene>
    <name evidence="13" type="ORF">MTR66_03490</name>
</gene>
<comment type="caution">
    <text evidence="13">The sequence shown here is derived from an EMBL/GenBank/DDBJ whole genome shotgun (WGS) entry which is preliminary data.</text>
</comment>
<dbReference type="InterPro" id="IPR036942">
    <property type="entry name" value="Beta-barrel_TonB_sf"/>
</dbReference>
<dbReference type="Pfam" id="PF00593">
    <property type="entry name" value="TonB_dep_Rec_b-barrel"/>
    <property type="match status" value="1"/>
</dbReference>
<protein>
    <submittedName>
        <fullName evidence="13">TonB-dependent receptor</fullName>
    </submittedName>
</protein>
<evidence type="ECO:0000256" key="2">
    <source>
        <dbReference type="ARBA" id="ARBA00022448"/>
    </source>
</evidence>
<keyword evidence="13" id="KW-0675">Receptor</keyword>
<reference evidence="13 14" key="1">
    <citation type="submission" date="2022-04" db="EMBL/GenBank/DDBJ databases">
        <title>Identification of a novel bacterium isolated from mangrove sediments.</title>
        <authorList>
            <person name="Pan X."/>
        </authorList>
    </citation>
    <scope>NUCLEOTIDE SEQUENCE [LARGE SCALE GENOMIC DNA]</scope>
    <source>
        <strain evidence="13 14">B2638</strain>
    </source>
</reference>
<dbReference type="Gene3D" id="2.170.130.10">
    <property type="entry name" value="TonB-dependent receptor, plug domain"/>
    <property type="match status" value="1"/>
</dbReference>
<evidence type="ECO:0000256" key="9">
    <source>
        <dbReference type="RuleBase" id="RU003357"/>
    </source>
</evidence>
<dbReference type="Proteomes" id="UP001202281">
    <property type="component" value="Unassembled WGS sequence"/>
</dbReference>
<name>A0ABT0BLD8_9SPHN</name>
<dbReference type="EMBL" id="JALHLG010000003">
    <property type="protein sequence ID" value="MCJ2185876.1"/>
    <property type="molecule type" value="Genomic_DNA"/>
</dbReference>
<dbReference type="PANTHER" id="PTHR47234:SF2">
    <property type="entry name" value="TONB-DEPENDENT RECEPTOR"/>
    <property type="match status" value="1"/>
</dbReference>
<evidence type="ECO:0000259" key="12">
    <source>
        <dbReference type="Pfam" id="PF07715"/>
    </source>
</evidence>
<dbReference type="InterPro" id="IPR039426">
    <property type="entry name" value="TonB-dep_rcpt-like"/>
</dbReference>
<feature type="domain" description="TonB-dependent receptor plug" evidence="12">
    <location>
        <begin position="63"/>
        <end position="179"/>
    </location>
</feature>
<evidence type="ECO:0000256" key="3">
    <source>
        <dbReference type="ARBA" id="ARBA00022452"/>
    </source>
</evidence>
<dbReference type="Gene3D" id="2.40.170.20">
    <property type="entry name" value="TonB-dependent receptor, beta-barrel domain"/>
    <property type="match status" value="1"/>
</dbReference>